<dbReference type="PANTHER" id="PTHR10460:SF31">
    <property type="entry name" value="PROTEIN ABIL2-LIKE"/>
    <property type="match status" value="1"/>
</dbReference>
<name>A0A7N0R9K6_KALFE</name>
<accession>A0A7N0R9K6</accession>
<evidence type="ECO:0000313" key="4">
    <source>
        <dbReference type="Proteomes" id="UP000594263"/>
    </source>
</evidence>
<evidence type="ECO:0000256" key="1">
    <source>
        <dbReference type="ARBA" id="ARBA00010020"/>
    </source>
</evidence>
<dbReference type="AlphaFoldDB" id="A0A7N0R9K6"/>
<comment type="similarity">
    <text evidence="1">Belongs to the ABI family.</text>
</comment>
<proteinExistence type="inferred from homology"/>
<comment type="function">
    <text evidence="2">Involved in regulation of actin and microtubule organization. Part of a WAVE complex that activates the Arp2/3 complex.</text>
</comment>
<evidence type="ECO:0000313" key="3">
    <source>
        <dbReference type="EnsemblPlants" id="Kaladp0003s0020.1.v1.1"/>
    </source>
</evidence>
<keyword evidence="4" id="KW-1185">Reference proteome</keyword>
<dbReference type="InterPro" id="IPR028457">
    <property type="entry name" value="ABI"/>
</dbReference>
<reference evidence="3" key="1">
    <citation type="submission" date="2021-01" db="UniProtKB">
        <authorList>
            <consortium name="EnsemblPlants"/>
        </authorList>
    </citation>
    <scope>IDENTIFICATION</scope>
</reference>
<dbReference type="EnsemblPlants" id="Kaladp0003s0020.1.v1.1">
    <property type="protein sequence ID" value="Kaladp0003s0020.1.v1.1"/>
    <property type="gene ID" value="Kaladp0003s0020.v1.1"/>
</dbReference>
<dbReference type="PANTHER" id="PTHR10460">
    <property type="entry name" value="ABL INTERACTOR FAMILY MEMBER"/>
    <property type="match status" value="1"/>
</dbReference>
<organism evidence="3 4">
    <name type="scientific">Kalanchoe fedtschenkoi</name>
    <name type="common">Lavender scallops</name>
    <name type="synonym">South American air plant</name>
    <dbReference type="NCBI Taxonomy" id="63787"/>
    <lineage>
        <taxon>Eukaryota</taxon>
        <taxon>Viridiplantae</taxon>
        <taxon>Streptophyta</taxon>
        <taxon>Embryophyta</taxon>
        <taxon>Tracheophyta</taxon>
        <taxon>Spermatophyta</taxon>
        <taxon>Magnoliopsida</taxon>
        <taxon>eudicotyledons</taxon>
        <taxon>Gunneridae</taxon>
        <taxon>Pentapetalae</taxon>
        <taxon>Saxifragales</taxon>
        <taxon>Crassulaceae</taxon>
        <taxon>Kalanchoe</taxon>
    </lineage>
</organism>
<dbReference type="Gene3D" id="6.10.140.1620">
    <property type="match status" value="1"/>
</dbReference>
<dbReference type="Gramene" id="Kaladp0003s0020.1.v1.1">
    <property type="protein sequence ID" value="Kaladp0003s0020.1.v1.1"/>
    <property type="gene ID" value="Kaladp0003s0020.v1.1"/>
</dbReference>
<sequence length="315" mass="35569">MICDSGKACIIFGGSLGSTGSMSQNYDERLMQQRVVFTDSLKEMKNLRKQLYSAAEYFELTYTSKDDHQRILVMESLKDYSIKALVNTIDHLGSVASKVENMLDKKLAQVGDMELRFSCVEQRVGAWKELINRQGLAQQMLLIDTPNHHKHYILPVTASKNKIQVIGASAENKQTCLDDPSTDGRDKTAISPLMSIRNMNPPSASLEPSSSPRAFLLMRSASGKVTEGHKVPLPSFPFVQTGTLVNRLTSQNALRSKKQYLVPPLRRSNSSAVYDQKEKRAREIDEYSSRTRRIFRAFVSMRKPNKDVRMQNWSG</sequence>
<evidence type="ECO:0000256" key="2">
    <source>
        <dbReference type="ARBA" id="ARBA00025223"/>
    </source>
</evidence>
<protein>
    <submittedName>
        <fullName evidence="3">Uncharacterized protein</fullName>
    </submittedName>
</protein>
<dbReference type="Proteomes" id="UP000594263">
    <property type="component" value="Unplaced"/>
</dbReference>